<comment type="caution">
    <text evidence="2">The sequence shown here is derived from an EMBL/GenBank/DDBJ whole genome shotgun (WGS) entry which is preliminary data.</text>
</comment>
<keyword evidence="1" id="KW-1133">Transmembrane helix</keyword>
<gene>
    <name evidence="2" type="ORF">SD71_02660</name>
</gene>
<name>A0ABR5AAA6_9BACL</name>
<dbReference type="Proteomes" id="UP000054526">
    <property type="component" value="Unassembled WGS sequence"/>
</dbReference>
<evidence type="ECO:0000313" key="2">
    <source>
        <dbReference type="EMBL" id="KIL37540.1"/>
    </source>
</evidence>
<keyword evidence="1" id="KW-0472">Membrane</keyword>
<keyword evidence="3" id="KW-1185">Reference proteome</keyword>
<reference evidence="2 3" key="1">
    <citation type="submission" date="2014-12" db="EMBL/GenBank/DDBJ databases">
        <title>Draft genome sequence of Cohnella kolymensis strain B-2846.</title>
        <authorList>
            <person name="Karlyshev A.V."/>
            <person name="Kudryashova E.B."/>
        </authorList>
    </citation>
    <scope>NUCLEOTIDE SEQUENCE [LARGE SCALE GENOMIC DNA]</scope>
    <source>
        <strain evidence="2 3">VKM B-2846</strain>
    </source>
</reference>
<organism evidence="2 3">
    <name type="scientific">Cohnella kolymensis</name>
    <dbReference type="NCBI Taxonomy" id="1590652"/>
    <lineage>
        <taxon>Bacteria</taxon>
        <taxon>Bacillati</taxon>
        <taxon>Bacillota</taxon>
        <taxon>Bacilli</taxon>
        <taxon>Bacillales</taxon>
        <taxon>Paenibacillaceae</taxon>
        <taxon>Cohnella</taxon>
    </lineage>
</organism>
<accession>A0ABR5AAA6</accession>
<feature type="transmembrane region" description="Helical" evidence="1">
    <location>
        <begin position="12"/>
        <end position="35"/>
    </location>
</feature>
<evidence type="ECO:0000313" key="3">
    <source>
        <dbReference type="Proteomes" id="UP000054526"/>
    </source>
</evidence>
<dbReference type="RefSeq" id="WP_041059102.1">
    <property type="nucleotide sequence ID" value="NZ_JXAL01000001.1"/>
</dbReference>
<protein>
    <submittedName>
        <fullName evidence="2">Uncharacterized protein</fullName>
    </submittedName>
</protein>
<proteinExistence type="predicted"/>
<dbReference type="EMBL" id="JXAL01000001">
    <property type="protein sequence ID" value="KIL37540.1"/>
    <property type="molecule type" value="Genomic_DNA"/>
</dbReference>
<sequence>MRLNSKPLFSKTRFYTLWIVLFALIMIMIFSHYYVFHGMSVNPDVIVINTSKPENGGFVLNGDTTSSAAGFSGYSYEVDNGNLLLNVRYIPLANRWHPFGDFRIQLSKQEMADVSQIYLSSEDGRKKLVWTKTA</sequence>
<keyword evidence="1" id="KW-0812">Transmembrane</keyword>
<evidence type="ECO:0000256" key="1">
    <source>
        <dbReference type="SAM" id="Phobius"/>
    </source>
</evidence>